<dbReference type="InterPro" id="IPR013655">
    <property type="entry name" value="PAS_fold_3"/>
</dbReference>
<sequence>MTTPMTPLPSIPEGSAVPPAASGSAAELARLRCLNEWYEQALAFARIGLYRWESATDQWFWSDEVYDIRGFPRDVKFANPADFYARVHPDDRARLLAAEMACKAGQEPMDVEYRFLLPDGDLRWHRERADRVLLPDGQHEILSGALMDITAQKRSELERERRQDHLEALVADRTTALRIAKDAAESAHRAKNMFVANVSHELRTPMNAIMGMTSLALKRAEDPRQQGHLDKARLASQRLLTLINDLIDIADIEAERMSLELKAFRPAGIGESLQEIFGPIASGKGLTLGIEIEPALSDRTVFGDPARITQVVHNMVDNAIKFSGQGRITVRFRIASESLAELSLYCCVEDEGTGIPEADLQRIFSLFEQGDGSSTRRHGGTGLGLALCRKLVQLMNGEIGVSSRPGVGSNFHFTVRLATVAPER</sequence>
<keyword evidence="5" id="KW-0418">Kinase</keyword>
<dbReference type="Proteomes" id="UP000580043">
    <property type="component" value="Unassembled WGS sequence"/>
</dbReference>
<dbReference type="SMART" id="SM00387">
    <property type="entry name" value="HATPase_c"/>
    <property type="match status" value="1"/>
</dbReference>
<feature type="domain" description="PAC" evidence="10">
    <location>
        <begin position="109"/>
        <end position="161"/>
    </location>
</feature>
<dbReference type="CDD" id="cd00082">
    <property type="entry name" value="HisKA"/>
    <property type="match status" value="1"/>
</dbReference>
<dbReference type="GO" id="GO:0000155">
    <property type="term" value="F:phosphorelay sensor kinase activity"/>
    <property type="evidence" value="ECO:0007669"/>
    <property type="project" value="InterPro"/>
</dbReference>
<evidence type="ECO:0000256" key="3">
    <source>
        <dbReference type="ARBA" id="ARBA00022553"/>
    </source>
</evidence>
<dbReference type="InterPro" id="IPR005467">
    <property type="entry name" value="His_kinase_dom"/>
</dbReference>
<dbReference type="InterPro" id="IPR001610">
    <property type="entry name" value="PAC"/>
</dbReference>
<evidence type="ECO:0000256" key="4">
    <source>
        <dbReference type="ARBA" id="ARBA00022679"/>
    </source>
</evidence>
<evidence type="ECO:0000259" key="10">
    <source>
        <dbReference type="PROSITE" id="PS50113"/>
    </source>
</evidence>
<accession>A0A848G6G5</accession>
<name>A0A848G6G5_9RHOO</name>
<dbReference type="InterPro" id="IPR000700">
    <property type="entry name" value="PAS-assoc_C"/>
</dbReference>
<feature type="domain" description="Histidine kinase" evidence="9">
    <location>
        <begin position="197"/>
        <end position="419"/>
    </location>
</feature>
<evidence type="ECO:0000313" key="12">
    <source>
        <dbReference type="Proteomes" id="UP000580043"/>
    </source>
</evidence>
<dbReference type="SUPFAM" id="SSF47384">
    <property type="entry name" value="Homodimeric domain of signal transducing histidine kinase"/>
    <property type="match status" value="1"/>
</dbReference>
<dbReference type="Gene3D" id="1.10.287.130">
    <property type="match status" value="1"/>
</dbReference>
<comment type="catalytic activity">
    <reaction evidence="1">
        <text>ATP + protein L-histidine = ADP + protein N-phospho-L-histidine.</text>
        <dbReference type="EC" id="2.7.13.3"/>
    </reaction>
</comment>
<dbReference type="Gene3D" id="3.30.450.20">
    <property type="entry name" value="PAS domain"/>
    <property type="match status" value="1"/>
</dbReference>
<dbReference type="EC" id="2.7.13.3" evidence="2"/>
<dbReference type="Pfam" id="PF02518">
    <property type="entry name" value="HATPase_c"/>
    <property type="match status" value="1"/>
</dbReference>
<evidence type="ECO:0000256" key="6">
    <source>
        <dbReference type="ARBA" id="ARBA00023012"/>
    </source>
</evidence>
<reference evidence="11 12" key="1">
    <citation type="submission" date="2020-04" db="EMBL/GenBank/DDBJ databases">
        <title>Zoogloea sp. G-4-1-14 isolated from soil.</title>
        <authorList>
            <person name="Dahal R.H."/>
        </authorList>
    </citation>
    <scope>NUCLEOTIDE SEQUENCE [LARGE SCALE GENOMIC DNA]</scope>
    <source>
        <strain evidence="11 12">G-4-1-14</strain>
    </source>
</reference>
<dbReference type="InterPro" id="IPR036890">
    <property type="entry name" value="HATPase_C_sf"/>
</dbReference>
<dbReference type="Pfam" id="PF00512">
    <property type="entry name" value="HisKA"/>
    <property type="match status" value="1"/>
</dbReference>
<proteinExistence type="predicted"/>
<dbReference type="SMART" id="SM00388">
    <property type="entry name" value="HisKA"/>
    <property type="match status" value="1"/>
</dbReference>
<keyword evidence="4" id="KW-0808">Transferase</keyword>
<dbReference type="EMBL" id="JABBGA010000011">
    <property type="protein sequence ID" value="NML26929.1"/>
    <property type="molecule type" value="Genomic_DNA"/>
</dbReference>
<evidence type="ECO:0000313" key="11">
    <source>
        <dbReference type="EMBL" id="NML26929.1"/>
    </source>
</evidence>
<comment type="caution">
    <text evidence="11">The sequence shown here is derived from an EMBL/GenBank/DDBJ whole genome shotgun (WGS) entry which is preliminary data.</text>
</comment>
<dbReference type="SUPFAM" id="SSF55785">
    <property type="entry name" value="PYP-like sensor domain (PAS domain)"/>
    <property type="match status" value="1"/>
</dbReference>
<protein>
    <recommendedName>
        <fullName evidence="8">Virulence sensor protein BvgS</fullName>
        <ecNumber evidence="2">2.7.13.3</ecNumber>
    </recommendedName>
</protein>
<dbReference type="InterPro" id="IPR036097">
    <property type="entry name" value="HisK_dim/P_sf"/>
</dbReference>
<dbReference type="GO" id="GO:0009927">
    <property type="term" value="F:histidine phosphotransfer kinase activity"/>
    <property type="evidence" value="ECO:0007669"/>
    <property type="project" value="TreeGrafter"/>
</dbReference>
<evidence type="ECO:0000256" key="5">
    <source>
        <dbReference type="ARBA" id="ARBA00022777"/>
    </source>
</evidence>
<dbReference type="InterPro" id="IPR004358">
    <property type="entry name" value="Sig_transdc_His_kin-like_C"/>
</dbReference>
<dbReference type="GO" id="GO:0005886">
    <property type="term" value="C:plasma membrane"/>
    <property type="evidence" value="ECO:0007669"/>
    <property type="project" value="TreeGrafter"/>
</dbReference>
<dbReference type="RefSeq" id="WP_169146468.1">
    <property type="nucleotide sequence ID" value="NZ_JABBGA010000011.1"/>
</dbReference>
<dbReference type="PANTHER" id="PTHR43047:SF72">
    <property type="entry name" value="OSMOSENSING HISTIDINE PROTEIN KINASE SLN1"/>
    <property type="match status" value="1"/>
</dbReference>
<dbReference type="AlphaFoldDB" id="A0A848G6G5"/>
<evidence type="ECO:0000259" key="9">
    <source>
        <dbReference type="PROSITE" id="PS50109"/>
    </source>
</evidence>
<dbReference type="InterPro" id="IPR035965">
    <property type="entry name" value="PAS-like_dom_sf"/>
</dbReference>
<keyword evidence="12" id="KW-1185">Reference proteome</keyword>
<dbReference type="Gene3D" id="3.30.565.10">
    <property type="entry name" value="Histidine kinase-like ATPase, C-terminal domain"/>
    <property type="match status" value="1"/>
</dbReference>
<dbReference type="Gene3D" id="2.10.70.100">
    <property type="match status" value="1"/>
</dbReference>
<dbReference type="SUPFAM" id="SSF55874">
    <property type="entry name" value="ATPase domain of HSP90 chaperone/DNA topoisomerase II/histidine kinase"/>
    <property type="match status" value="1"/>
</dbReference>
<evidence type="ECO:0000256" key="2">
    <source>
        <dbReference type="ARBA" id="ARBA00012438"/>
    </source>
</evidence>
<comment type="function">
    <text evidence="7">Member of the two-component regulatory system BvgS/BvgA. Phosphorylates BvgA via a four-step phosphorelay in response to environmental signals.</text>
</comment>
<keyword evidence="6" id="KW-0902">Two-component regulatory system</keyword>
<dbReference type="CDD" id="cd00130">
    <property type="entry name" value="PAS"/>
    <property type="match status" value="1"/>
</dbReference>
<evidence type="ECO:0000256" key="7">
    <source>
        <dbReference type="ARBA" id="ARBA00058004"/>
    </source>
</evidence>
<dbReference type="PRINTS" id="PR00344">
    <property type="entry name" value="BCTRLSENSOR"/>
</dbReference>
<dbReference type="SMART" id="SM00086">
    <property type="entry name" value="PAC"/>
    <property type="match status" value="1"/>
</dbReference>
<evidence type="ECO:0000256" key="8">
    <source>
        <dbReference type="ARBA" id="ARBA00070152"/>
    </source>
</evidence>
<dbReference type="PROSITE" id="PS50109">
    <property type="entry name" value="HIS_KIN"/>
    <property type="match status" value="1"/>
</dbReference>
<gene>
    <name evidence="11" type="ORF">HHL15_14335</name>
</gene>
<dbReference type="InterPro" id="IPR003594">
    <property type="entry name" value="HATPase_dom"/>
</dbReference>
<dbReference type="PROSITE" id="PS50113">
    <property type="entry name" value="PAC"/>
    <property type="match status" value="1"/>
</dbReference>
<dbReference type="InterPro" id="IPR003661">
    <property type="entry name" value="HisK_dim/P_dom"/>
</dbReference>
<dbReference type="InterPro" id="IPR000014">
    <property type="entry name" value="PAS"/>
</dbReference>
<dbReference type="Pfam" id="PF08447">
    <property type="entry name" value="PAS_3"/>
    <property type="match status" value="1"/>
</dbReference>
<evidence type="ECO:0000256" key="1">
    <source>
        <dbReference type="ARBA" id="ARBA00000085"/>
    </source>
</evidence>
<keyword evidence="3" id="KW-0597">Phosphoprotein</keyword>
<dbReference type="CDD" id="cd16922">
    <property type="entry name" value="HATPase_EvgS-ArcB-TorS-like"/>
    <property type="match status" value="1"/>
</dbReference>
<organism evidence="11 12">
    <name type="scientific">Zoogloea dura</name>
    <dbReference type="NCBI Taxonomy" id="2728840"/>
    <lineage>
        <taxon>Bacteria</taxon>
        <taxon>Pseudomonadati</taxon>
        <taxon>Pseudomonadota</taxon>
        <taxon>Betaproteobacteria</taxon>
        <taxon>Rhodocyclales</taxon>
        <taxon>Zoogloeaceae</taxon>
        <taxon>Zoogloea</taxon>
    </lineage>
</organism>
<dbReference type="FunFam" id="3.30.565.10:FF:000010">
    <property type="entry name" value="Sensor histidine kinase RcsC"/>
    <property type="match status" value="1"/>
</dbReference>
<dbReference type="PANTHER" id="PTHR43047">
    <property type="entry name" value="TWO-COMPONENT HISTIDINE PROTEIN KINASE"/>
    <property type="match status" value="1"/>
</dbReference>